<evidence type="ECO:0000313" key="2">
    <source>
        <dbReference type="Proteomes" id="UP000291084"/>
    </source>
</evidence>
<dbReference type="Proteomes" id="UP000291084">
    <property type="component" value="Chromosome 1"/>
</dbReference>
<proteinExistence type="predicted"/>
<keyword evidence="2" id="KW-1185">Reference proteome</keyword>
<protein>
    <submittedName>
        <fullName evidence="1">Uncharacterized protein</fullName>
    </submittedName>
</protein>
<reference evidence="1 2" key="1">
    <citation type="journal article" date="2015" name="Sci. Rep.">
        <title>The power of single molecule real-time sequencing technology in the de novo assembly of a eukaryotic genome.</title>
        <authorList>
            <person name="Sakai H."/>
            <person name="Naito K."/>
            <person name="Ogiso-Tanaka E."/>
            <person name="Takahashi Y."/>
            <person name="Iseki K."/>
            <person name="Muto C."/>
            <person name="Satou K."/>
            <person name="Teruya K."/>
            <person name="Shiroma A."/>
            <person name="Shimoji M."/>
            <person name="Hirano T."/>
            <person name="Itoh T."/>
            <person name="Kaga A."/>
            <person name="Tomooka N."/>
        </authorList>
    </citation>
    <scope>NUCLEOTIDE SEQUENCE [LARGE SCALE GENOMIC DNA]</scope>
    <source>
        <strain evidence="2">cv. Shumari</strain>
    </source>
</reference>
<dbReference type="EMBL" id="AP015034">
    <property type="protein sequence ID" value="BAT73300.1"/>
    <property type="molecule type" value="Genomic_DNA"/>
</dbReference>
<accession>A0A0S3QY96</accession>
<organism evidence="1 2">
    <name type="scientific">Vigna angularis var. angularis</name>
    <dbReference type="NCBI Taxonomy" id="157739"/>
    <lineage>
        <taxon>Eukaryota</taxon>
        <taxon>Viridiplantae</taxon>
        <taxon>Streptophyta</taxon>
        <taxon>Embryophyta</taxon>
        <taxon>Tracheophyta</taxon>
        <taxon>Spermatophyta</taxon>
        <taxon>Magnoliopsida</taxon>
        <taxon>eudicotyledons</taxon>
        <taxon>Gunneridae</taxon>
        <taxon>Pentapetalae</taxon>
        <taxon>rosids</taxon>
        <taxon>fabids</taxon>
        <taxon>Fabales</taxon>
        <taxon>Fabaceae</taxon>
        <taxon>Papilionoideae</taxon>
        <taxon>50 kb inversion clade</taxon>
        <taxon>NPAAA clade</taxon>
        <taxon>indigoferoid/millettioid clade</taxon>
        <taxon>Phaseoleae</taxon>
        <taxon>Vigna</taxon>
    </lineage>
</organism>
<dbReference type="AlphaFoldDB" id="A0A0S3QY96"/>
<gene>
    <name evidence="1" type="primary">Vigan.01G077300</name>
    <name evidence="1" type="ORF">VIGAN_01077300</name>
</gene>
<sequence length="153" mass="18114">MAKTRGSWLLKNRIPSRYRTPSHTHLHLTRYSLTLILTLLLFFVSFSSPSFQSHLLFRPDCRPRNHFDRSSGAEEARWSVWRRAFHDRQKESVSTSRAKKRRQRRRGRQWFRWGLRSKRRGIGGGSDRWEGSVGKTMAWCLFVHEKVGVSVLC</sequence>
<evidence type="ECO:0000313" key="1">
    <source>
        <dbReference type="EMBL" id="BAT73300.1"/>
    </source>
</evidence>
<name>A0A0S3QY96_PHAAN</name>